<protein>
    <submittedName>
        <fullName evidence="1">Uncharacterized protein</fullName>
    </submittedName>
</protein>
<evidence type="ECO:0000313" key="2">
    <source>
        <dbReference type="Proteomes" id="UP000183639"/>
    </source>
</evidence>
<name>A0A1I3HY90_SELRU</name>
<proteinExistence type="predicted"/>
<accession>A0A1I3HY90</accession>
<evidence type="ECO:0000313" key="1">
    <source>
        <dbReference type="EMBL" id="SFI40583.1"/>
    </source>
</evidence>
<dbReference type="EMBL" id="FOQK01000035">
    <property type="protein sequence ID" value="SFI40583.1"/>
    <property type="molecule type" value="Genomic_DNA"/>
</dbReference>
<dbReference type="AlphaFoldDB" id="A0A1I3HY90"/>
<dbReference type="OrthoDB" id="1663266at2"/>
<sequence length="547" mass="60508">MKKLGCLLLVFLLAAGVAAGLLAGGGRDFAGWGRKGDGTIHVQPEGKPEAGLLQDVEKAASAFNDLLQAGMGVRLTRDVEVYVAGTEADYQQVLRREFSLEPAEAKSIAEISGGWTGGKRAVTAINGKAGVMTGTSDRISTTAHELFHQVQYELSDGNDTDEKALFWLEEGSADYIGARVAAELGGKTMTKWILDVKTELMRAPQTAKPEQLQHNTLAQRKALMRKDLHTYQLADLMTWYLLDHYAKGEEETKLAAYFRQLREVHEGETAFAQTFGIELGSFLQEFSQWWAAEQQRPAVLHFEAREGVRSGLTASLQRQADAVQALFARRFGRQLCGEYQVVLSQDQQDMAQAVSLYCDLPPNQAQELAAASLWIENGSTILINTQQLDTDRQRIFTMGALMMRVLQGQRMGAPERNVEWLVRGAGYIMGVARLGEAGLGTLPQYQRAWIDALRQAGRVPQLAQMETPDGYRKTADSFTDDTASVMAEYATAELVTRYGWKSLSDWQEAVRSTGDGQKAFRQVFGLNLVDFEAAVQGKVQRQVKSHR</sequence>
<organism evidence="1 2">
    <name type="scientific">Selenomonas ruminantium</name>
    <dbReference type="NCBI Taxonomy" id="971"/>
    <lineage>
        <taxon>Bacteria</taxon>
        <taxon>Bacillati</taxon>
        <taxon>Bacillota</taxon>
        <taxon>Negativicutes</taxon>
        <taxon>Selenomonadales</taxon>
        <taxon>Selenomonadaceae</taxon>
        <taxon>Selenomonas</taxon>
    </lineage>
</organism>
<gene>
    <name evidence="1" type="ORF">SAMN04487861_13521</name>
</gene>
<dbReference type="RefSeq" id="WP_143092213.1">
    <property type="nucleotide sequence ID" value="NZ_FOQK01000035.1"/>
</dbReference>
<reference evidence="1 2" key="1">
    <citation type="submission" date="2016-10" db="EMBL/GenBank/DDBJ databases">
        <authorList>
            <person name="de Groot N.N."/>
        </authorList>
    </citation>
    <scope>NUCLEOTIDE SEQUENCE [LARGE SCALE GENOMIC DNA]</scope>
    <source>
        <strain evidence="1 2">Z108</strain>
    </source>
</reference>
<dbReference type="Proteomes" id="UP000183639">
    <property type="component" value="Unassembled WGS sequence"/>
</dbReference>